<keyword evidence="3" id="KW-0238">DNA-binding</keyword>
<dbReference type="SUPFAM" id="SSF118290">
    <property type="entry name" value="WRKY DNA-binding domain"/>
    <property type="match status" value="1"/>
</dbReference>
<dbReference type="InterPro" id="IPR003657">
    <property type="entry name" value="WRKY_dom"/>
</dbReference>
<evidence type="ECO:0000256" key="5">
    <source>
        <dbReference type="ARBA" id="ARBA00023242"/>
    </source>
</evidence>
<dbReference type="InterPro" id="IPR036576">
    <property type="entry name" value="WRKY_dom_sf"/>
</dbReference>
<sequence>MDYDRETFVQIQKFGRVTQEIVDRIMKNMLPKPDLIGELGKIKEVIEELETKLQVSKHPVNLGVLEDQIIAPQKQRRKGRQIKPVDGYSWVRYHQYIPLDESKPKKYYFKCKYHKVCRGKAKIIEPPNSQAFVIYTFEHSCGGGHGDHGESTSQGVPGEGAAQGVPGEGDFVDEIFNFEECYRSCGQYAQIREVDNALECLRKLRGDGCMMSRFNVTGVLSVLTLKGDVWNGRGVHVLMTKMGCFSGVAVCNALVDMYGMVIKNIYP</sequence>
<dbReference type="GO" id="GO:0005634">
    <property type="term" value="C:nucleus"/>
    <property type="evidence" value="ECO:0007669"/>
    <property type="project" value="UniProtKB-SubCell"/>
</dbReference>
<dbReference type="Pfam" id="PF03106">
    <property type="entry name" value="WRKY"/>
    <property type="match status" value="1"/>
</dbReference>
<evidence type="ECO:0000256" key="4">
    <source>
        <dbReference type="ARBA" id="ARBA00023163"/>
    </source>
</evidence>
<organism evidence="7">
    <name type="scientific">Tanacetum cinerariifolium</name>
    <name type="common">Dalmatian daisy</name>
    <name type="synonym">Chrysanthemum cinerariifolium</name>
    <dbReference type="NCBI Taxonomy" id="118510"/>
    <lineage>
        <taxon>Eukaryota</taxon>
        <taxon>Viridiplantae</taxon>
        <taxon>Streptophyta</taxon>
        <taxon>Embryophyta</taxon>
        <taxon>Tracheophyta</taxon>
        <taxon>Spermatophyta</taxon>
        <taxon>Magnoliopsida</taxon>
        <taxon>eudicotyledons</taxon>
        <taxon>Gunneridae</taxon>
        <taxon>Pentapetalae</taxon>
        <taxon>asterids</taxon>
        <taxon>campanulids</taxon>
        <taxon>Asterales</taxon>
        <taxon>Asteraceae</taxon>
        <taxon>Asteroideae</taxon>
        <taxon>Anthemideae</taxon>
        <taxon>Anthemidinae</taxon>
        <taxon>Tanacetum</taxon>
    </lineage>
</organism>
<protein>
    <recommendedName>
        <fullName evidence="6">WRKY domain-containing protein</fullName>
    </recommendedName>
</protein>
<keyword evidence="5" id="KW-0539">Nucleus</keyword>
<keyword evidence="2" id="KW-0805">Transcription regulation</keyword>
<reference evidence="7" key="1">
    <citation type="journal article" date="2019" name="Sci. Rep.">
        <title>Draft genome of Tanacetum cinerariifolium, the natural source of mosquito coil.</title>
        <authorList>
            <person name="Yamashiro T."/>
            <person name="Shiraishi A."/>
            <person name="Satake H."/>
            <person name="Nakayama K."/>
        </authorList>
    </citation>
    <scope>NUCLEOTIDE SEQUENCE</scope>
</reference>
<dbReference type="GO" id="GO:0003700">
    <property type="term" value="F:DNA-binding transcription factor activity"/>
    <property type="evidence" value="ECO:0007669"/>
    <property type="project" value="InterPro"/>
</dbReference>
<dbReference type="GO" id="GO:0043565">
    <property type="term" value="F:sequence-specific DNA binding"/>
    <property type="evidence" value="ECO:0007669"/>
    <property type="project" value="InterPro"/>
</dbReference>
<proteinExistence type="predicted"/>
<gene>
    <name evidence="7" type="ORF">Tci_450087</name>
</gene>
<feature type="domain" description="WRKY" evidence="6">
    <location>
        <begin position="86"/>
        <end position="141"/>
    </location>
</feature>
<comment type="caution">
    <text evidence="7">The sequence shown here is derived from an EMBL/GenBank/DDBJ whole genome shotgun (WGS) entry which is preliminary data.</text>
</comment>
<evidence type="ECO:0000313" key="7">
    <source>
        <dbReference type="EMBL" id="GEY78113.1"/>
    </source>
</evidence>
<dbReference type="EMBL" id="BKCJ010209094">
    <property type="protein sequence ID" value="GEY78113.1"/>
    <property type="molecule type" value="Genomic_DNA"/>
</dbReference>
<evidence type="ECO:0000256" key="3">
    <source>
        <dbReference type="ARBA" id="ARBA00023125"/>
    </source>
</evidence>
<accession>A0A699HUF8</accession>
<dbReference type="AlphaFoldDB" id="A0A699HUF8"/>
<evidence type="ECO:0000256" key="1">
    <source>
        <dbReference type="ARBA" id="ARBA00004123"/>
    </source>
</evidence>
<evidence type="ECO:0000256" key="2">
    <source>
        <dbReference type="ARBA" id="ARBA00023015"/>
    </source>
</evidence>
<evidence type="ECO:0000259" key="6">
    <source>
        <dbReference type="Pfam" id="PF03106"/>
    </source>
</evidence>
<keyword evidence="4" id="KW-0804">Transcription</keyword>
<name>A0A699HUF8_TANCI</name>
<comment type="subcellular location">
    <subcellularLocation>
        <location evidence="1">Nucleus</location>
    </subcellularLocation>
</comment>